<evidence type="ECO:0000313" key="1">
    <source>
        <dbReference type="EMBL" id="KAJ0212520.1"/>
    </source>
</evidence>
<name>A0A9R1VXD9_LACSA</name>
<reference evidence="1 2" key="1">
    <citation type="journal article" date="2017" name="Nat. Commun.">
        <title>Genome assembly with in vitro proximity ligation data and whole-genome triplication in lettuce.</title>
        <authorList>
            <person name="Reyes-Chin-Wo S."/>
            <person name="Wang Z."/>
            <person name="Yang X."/>
            <person name="Kozik A."/>
            <person name="Arikit S."/>
            <person name="Song C."/>
            <person name="Xia L."/>
            <person name="Froenicke L."/>
            <person name="Lavelle D.O."/>
            <person name="Truco M.J."/>
            <person name="Xia R."/>
            <person name="Zhu S."/>
            <person name="Xu C."/>
            <person name="Xu H."/>
            <person name="Xu X."/>
            <person name="Cox K."/>
            <person name="Korf I."/>
            <person name="Meyers B.C."/>
            <person name="Michelmore R.W."/>
        </authorList>
    </citation>
    <scope>NUCLEOTIDE SEQUENCE [LARGE SCALE GENOMIC DNA]</scope>
    <source>
        <strain evidence="2">cv. Salinas</strain>
        <tissue evidence="1">Seedlings</tissue>
    </source>
</reference>
<dbReference type="Proteomes" id="UP000235145">
    <property type="component" value="Unassembled WGS sequence"/>
</dbReference>
<accession>A0A9R1VXD9</accession>
<comment type="caution">
    <text evidence="1">The sequence shown here is derived from an EMBL/GenBank/DDBJ whole genome shotgun (WGS) entry which is preliminary data.</text>
</comment>
<organism evidence="1 2">
    <name type="scientific">Lactuca sativa</name>
    <name type="common">Garden lettuce</name>
    <dbReference type="NCBI Taxonomy" id="4236"/>
    <lineage>
        <taxon>Eukaryota</taxon>
        <taxon>Viridiplantae</taxon>
        <taxon>Streptophyta</taxon>
        <taxon>Embryophyta</taxon>
        <taxon>Tracheophyta</taxon>
        <taxon>Spermatophyta</taxon>
        <taxon>Magnoliopsida</taxon>
        <taxon>eudicotyledons</taxon>
        <taxon>Gunneridae</taxon>
        <taxon>Pentapetalae</taxon>
        <taxon>asterids</taxon>
        <taxon>campanulids</taxon>
        <taxon>Asterales</taxon>
        <taxon>Asteraceae</taxon>
        <taxon>Cichorioideae</taxon>
        <taxon>Cichorieae</taxon>
        <taxon>Lactucinae</taxon>
        <taxon>Lactuca</taxon>
    </lineage>
</organism>
<sequence length="93" mass="10484">MISRLHLGNQKQRCLNSPFVKLFRSFHLPHKSSAKWIERGESFLLIHSMEALLNGIKWMVPKNYTRKENAPAHGVSETVVGVLGGGQLGRMLC</sequence>
<keyword evidence="2" id="KW-1185">Reference proteome</keyword>
<gene>
    <name evidence="1" type="ORF">LSAT_V11C400157050</name>
</gene>
<protein>
    <submittedName>
        <fullName evidence="1">Uncharacterized protein</fullName>
    </submittedName>
</protein>
<evidence type="ECO:0000313" key="2">
    <source>
        <dbReference type="Proteomes" id="UP000235145"/>
    </source>
</evidence>
<dbReference type="EMBL" id="NBSK02000004">
    <property type="protein sequence ID" value="KAJ0212520.1"/>
    <property type="molecule type" value="Genomic_DNA"/>
</dbReference>
<proteinExistence type="predicted"/>
<dbReference type="AlphaFoldDB" id="A0A9R1VXD9"/>